<dbReference type="AlphaFoldDB" id="A0AAE1PYS7"/>
<feature type="compositionally biased region" description="Gly residues" evidence="1">
    <location>
        <begin position="38"/>
        <end position="47"/>
    </location>
</feature>
<feature type="compositionally biased region" description="Acidic residues" evidence="1">
    <location>
        <begin position="25"/>
        <end position="36"/>
    </location>
</feature>
<comment type="caution">
    <text evidence="2">The sequence shown here is derived from an EMBL/GenBank/DDBJ whole genome shotgun (WGS) entry which is preliminary data.</text>
</comment>
<dbReference type="EMBL" id="JAWZYT010001036">
    <property type="protein sequence ID" value="KAK4316255.1"/>
    <property type="molecule type" value="Genomic_DNA"/>
</dbReference>
<evidence type="ECO:0000256" key="1">
    <source>
        <dbReference type="SAM" id="MobiDB-lite"/>
    </source>
</evidence>
<keyword evidence="3" id="KW-1185">Reference proteome</keyword>
<organism evidence="2 3">
    <name type="scientific">Petrolisthes manimaculis</name>
    <dbReference type="NCBI Taxonomy" id="1843537"/>
    <lineage>
        <taxon>Eukaryota</taxon>
        <taxon>Metazoa</taxon>
        <taxon>Ecdysozoa</taxon>
        <taxon>Arthropoda</taxon>
        <taxon>Crustacea</taxon>
        <taxon>Multicrustacea</taxon>
        <taxon>Malacostraca</taxon>
        <taxon>Eumalacostraca</taxon>
        <taxon>Eucarida</taxon>
        <taxon>Decapoda</taxon>
        <taxon>Pleocyemata</taxon>
        <taxon>Anomura</taxon>
        <taxon>Galatheoidea</taxon>
        <taxon>Porcellanidae</taxon>
        <taxon>Petrolisthes</taxon>
    </lineage>
</organism>
<sequence>MPESTPLSTLSINGPPPLTNYKTLDEDDDDDEEPPVEEGGGGGGGRGGTREKEGQEERPQVVNMETILSRPHVGGRKRD</sequence>
<feature type="compositionally biased region" description="Polar residues" evidence="1">
    <location>
        <begin position="1"/>
        <end position="12"/>
    </location>
</feature>
<accession>A0AAE1PYS7</accession>
<dbReference type="Proteomes" id="UP001292094">
    <property type="component" value="Unassembled WGS sequence"/>
</dbReference>
<reference evidence="2" key="1">
    <citation type="submission" date="2023-11" db="EMBL/GenBank/DDBJ databases">
        <title>Genome assemblies of two species of porcelain crab, Petrolisthes cinctipes and Petrolisthes manimaculis (Anomura: Porcellanidae).</title>
        <authorList>
            <person name="Angst P."/>
        </authorList>
    </citation>
    <scope>NUCLEOTIDE SEQUENCE</scope>
    <source>
        <strain evidence="2">PB745_02</strain>
        <tissue evidence="2">Gill</tissue>
    </source>
</reference>
<evidence type="ECO:0000313" key="2">
    <source>
        <dbReference type="EMBL" id="KAK4316255.1"/>
    </source>
</evidence>
<evidence type="ECO:0000313" key="3">
    <source>
        <dbReference type="Proteomes" id="UP001292094"/>
    </source>
</evidence>
<feature type="region of interest" description="Disordered" evidence="1">
    <location>
        <begin position="1"/>
        <end position="79"/>
    </location>
</feature>
<gene>
    <name evidence="2" type="ORF">Pmani_012575</name>
</gene>
<name>A0AAE1PYS7_9EUCA</name>
<feature type="compositionally biased region" description="Basic and acidic residues" evidence="1">
    <location>
        <begin position="48"/>
        <end position="59"/>
    </location>
</feature>
<proteinExistence type="predicted"/>
<protein>
    <submittedName>
        <fullName evidence="2">Uncharacterized protein</fullName>
    </submittedName>
</protein>